<proteinExistence type="predicted"/>
<sequence length="414" mass="44954">MSQMSPISIRPGNLQGTTGSSEVSVPKGKLGGDEVVVMDREFPKPPKSGGLRHESGVHVGSKALIERESSRTELSTPRGKISAIQQRVPTEIGKDEVAKAMKDIVDDPRLEQSKESTKPKSYWNKFVDYFASGRFLKLLPQAIAGPVWSLIEGAKAERHQERMVAISHDAGARSEEGGVHDLPRELASAMSGHYQHKAQKHSDKAMIGTVGLVVTPVTGPLFASLGGVVGGVTSEVVGTAVEKGGAGLVSLGARKGVQFGLTEPMRDKERRMEKSETFHSAAHLSVELDSEGNSAEIARTSRGFLKYLSLPPDKERLNSDDPKVRQQELSRLTLKRAMGGDVNTDYSKETRTTMDQLEKRSTSGTSTPLSSSDGMSWVPVGVGSKERSTDYLRRMLVCEGMMEHSEESLNVKDR</sequence>
<evidence type="ECO:0000313" key="2">
    <source>
        <dbReference type="EMBL" id="GEP43706.1"/>
    </source>
</evidence>
<keyword evidence="3" id="KW-1185">Reference proteome</keyword>
<name>A0A512MAE0_9BACT</name>
<comment type="caution">
    <text evidence="2">The sequence shown here is derived from an EMBL/GenBank/DDBJ whole genome shotgun (WGS) entry which is preliminary data.</text>
</comment>
<evidence type="ECO:0000256" key="1">
    <source>
        <dbReference type="SAM" id="MobiDB-lite"/>
    </source>
</evidence>
<protein>
    <submittedName>
        <fullName evidence="2">Uncharacterized protein</fullName>
    </submittedName>
</protein>
<organism evidence="2 3">
    <name type="scientific">Brevifollis gellanilyticus</name>
    <dbReference type="NCBI Taxonomy" id="748831"/>
    <lineage>
        <taxon>Bacteria</taxon>
        <taxon>Pseudomonadati</taxon>
        <taxon>Verrucomicrobiota</taxon>
        <taxon>Verrucomicrobiia</taxon>
        <taxon>Verrucomicrobiales</taxon>
        <taxon>Verrucomicrobiaceae</taxon>
    </lineage>
</organism>
<feature type="compositionally biased region" description="Low complexity" evidence="1">
    <location>
        <begin position="362"/>
        <end position="372"/>
    </location>
</feature>
<feature type="region of interest" description="Disordered" evidence="1">
    <location>
        <begin position="1"/>
        <end position="60"/>
    </location>
</feature>
<reference evidence="2 3" key="1">
    <citation type="submission" date="2019-07" db="EMBL/GenBank/DDBJ databases">
        <title>Whole genome shotgun sequence of Brevifollis gellanilyticus NBRC 108608.</title>
        <authorList>
            <person name="Hosoyama A."/>
            <person name="Uohara A."/>
            <person name="Ohji S."/>
            <person name="Ichikawa N."/>
        </authorList>
    </citation>
    <scope>NUCLEOTIDE SEQUENCE [LARGE SCALE GENOMIC DNA]</scope>
    <source>
        <strain evidence="2 3">NBRC 108608</strain>
    </source>
</reference>
<dbReference type="EMBL" id="BKAG01000020">
    <property type="protein sequence ID" value="GEP43706.1"/>
    <property type="molecule type" value="Genomic_DNA"/>
</dbReference>
<feature type="region of interest" description="Disordered" evidence="1">
    <location>
        <begin position="340"/>
        <end position="382"/>
    </location>
</feature>
<feature type="compositionally biased region" description="Polar residues" evidence="1">
    <location>
        <begin position="14"/>
        <end position="23"/>
    </location>
</feature>
<dbReference type="Proteomes" id="UP000321577">
    <property type="component" value="Unassembled WGS sequence"/>
</dbReference>
<evidence type="ECO:0000313" key="3">
    <source>
        <dbReference type="Proteomes" id="UP000321577"/>
    </source>
</evidence>
<gene>
    <name evidence="2" type="ORF">BGE01nite_29970</name>
</gene>
<accession>A0A512MAE0</accession>
<feature type="compositionally biased region" description="Basic and acidic residues" evidence="1">
    <location>
        <begin position="346"/>
        <end position="361"/>
    </location>
</feature>
<dbReference type="AlphaFoldDB" id="A0A512MAE0"/>